<feature type="domain" description="NADPH-dependent FMN reductase-like" evidence="1">
    <location>
        <begin position="4"/>
        <end position="143"/>
    </location>
</feature>
<dbReference type="Gene3D" id="3.40.50.360">
    <property type="match status" value="1"/>
</dbReference>
<reference evidence="3" key="1">
    <citation type="journal article" date="2019" name="Int. J. Syst. Evol. Microbiol.">
        <title>The Global Catalogue of Microorganisms (GCM) 10K type strain sequencing project: providing services to taxonomists for standard genome sequencing and annotation.</title>
        <authorList>
            <consortium name="The Broad Institute Genomics Platform"/>
            <consortium name="The Broad Institute Genome Sequencing Center for Infectious Disease"/>
            <person name="Wu L."/>
            <person name="Ma J."/>
        </authorList>
    </citation>
    <scope>NUCLEOTIDE SEQUENCE [LARGE SCALE GENOMIC DNA]</scope>
    <source>
        <strain evidence="3">CECT 8531</strain>
    </source>
</reference>
<sequence>MTLIVALGGTPRPNSSTEKALAISCRSAEELGAEIRRYDGSYMANLPFYGGPGHSKEAGADMVEDLRRADGILIASPGYHGSISGLVKNALDYAEDLANDERPYFHGRPVGLIATAFGHQATMSTLLTLRTITHALRGWPTPIGAAIRTTPETFDEQGEIRDVGARMQLELVGQQVLGAAGIFK</sequence>
<dbReference type="RefSeq" id="WP_381420707.1">
    <property type="nucleotide sequence ID" value="NZ_JBHSDH010000010.1"/>
</dbReference>
<evidence type="ECO:0000313" key="3">
    <source>
        <dbReference type="Proteomes" id="UP001595887"/>
    </source>
</evidence>
<comment type="caution">
    <text evidence="2">The sequence shown here is derived from an EMBL/GenBank/DDBJ whole genome shotgun (WGS) entry which is preliminary data.</text>
</comment>
<organism evidence="2 3">
    <name type="scientific">Sphingorhabdus arenilitoris</name>
    <dbReference type="NCBI Taxonomy" id="1490041"/>
    <lineage>
        <taxon>Bacteria</taxon>
        <taxon>Pseudomonadati</taxon>
        <taxon>Pseudomonadota</taxon>
        <taxon>Alphaproteobacteria</taxon>
        <taxon>Sphingomonadales</taxon>
        <taxon>Sphingomonadaceae</taxon>
        <taxon>Sphingorhabdus</taxon>
    </lineage>
</organism>
<proteinExistence type="predicted"/>
<dbReference type="PANTHER" id="PTHR30543">
    <property type="entry name" value="CHROMATE REDUCTASE"/>
    <property type="match status" value="1"/>
</dbReference>
<dbReference type="SUPFAM" id="SSF52218">
    <property type="entry name" value="Flavoproteins"/>
    <property type="match status" value="1"/>
</dbReference>
<accession>A0ABV8RE02</accession>
<dbReference type="Proteomes" id="UP001595887">
    <property type="component" value="Unassembled WGS sequence"/>
</dbReference>
<protein>
    <submittedName>
        <fullName evidence="2">NADPH-dependent FMN reductase</fullName>
        <ecNumber evidence="2">1.-.-.-</ecNumber>
    </submittedName>
</protein>
<keyword evidence="3" id="KW-1185">Reference proteome</keyword>
<dbReference type="EMBL" id="JBHSDH010000010">
    <property type="protein sequence ID" value="MFC4291110.1"/>
    <property type="molecule type" value="Genomic_DNA"/>
</dbReference>
<dbReference type="InterPro" id="IPR029039">
    <property type="entry name" value="Flavoprotein-like_sf"/>
</dbReference>
<name>A0ABV8RE02_9SPHN</name>
<dbReference type="EC" id="1.-.-.-" evidence="2"/>
<dbReference type="InterPro" id="IPR050712">
    <property type="entry name" value="NAD(P)H-dep_reductase"/>
</dbReference>
<evidence type="ECO:0000313" key="2">
    <source>
        <dbReference type="EMBL" id="MFC4291110.1"/>
    </source>
</evidence>
<dbReference type="Pfam" id="PF03358">
    <property type="entry name" value="FMN_red"/>
    <property type="match status" value="1"/>
</dbReference>
<keyword evidence="2" id="KW-0560">Oxidoreductase</keyword>
<dbReference type="PANTHER" id="PTHR30543:SF21">
    <property type="entry name" value="NAD(P)H-DEPENDENT FMN REDUCTASE LOT6"/>
    <property type="match status" value="1"/>
</dbReference>
<dbReference type="GO" id="GO:0016491">
    <property type="term" value="F:oxidoreductase activity"/>
    <property type="evidence" value="ECO:0007669"/>
    <property type="project" value="UniProtKB-KW"/>
</dbReference>
<dbReference type="InterPro" id="IPR005025">
    <property type="entry name" value="FMN_Rdtase-like_dom"/>
</dbReference>
<evidence type="ECO:0000259" key="1">
    <source>
        <dbReference type="Pfam" id="PF03358"/>
    </source>
</evidence>
<gene>
    <name evidence="2" type="ORF">ACFOWX_01640</name>
</gene>